<sequence>MSDKQFNVWLGSMVGFTLSALVGLLGAGVLDSVNPPVILLLALFVALASAGGQLGLFILDPIERQRP</sequence>
<evidence type="ECO:0000256" key="1">
    <source>
        <dbReference type="SAM" id="Phobius"/>
    </source>
</evidence>
<name>A0A6N6MLN6_9HYPH</name>
<keyword evidence="1" id="KW-1133">Transmembrane helix</keyword>
<protein>
    <submittedName>
        <fullName evidence="2">Uncharacterized protein</fullName>
    </submittedName>
</protein>
<feature type="transmembrane region" description="Helical" evidence="1">
    <location>
        <begin position="36"/>
        <end position="59"/>
    </location>
</feature>
<gene>
    <name evidence="2" type="ORF">F6X51_17360</name>
</gene>
<feature type="transmembrane region" description="Helical" evidence="1">
    <location>
        <begin position="7"/>
        <end position="30"/>
    </location>
</feature>
<dbReference type="RefSeq" id="WP_150964935.1">
    <property type="nucleotide sequence ID" value="NZ_VZZJ01000015.1"/>
</dbReference>
<dbReference type="AlphaFoldDB" id="A0A6N6MLN6"/>
<comment type="caution">
    <text evidence="2">The sequence shown here is derived from an EMBL/GenBank/DDBJ whole genome shotgun (WGS) entry which is preliminary data.</text>
</comment>
<evidence type="ECO:0000313" key="2">
    <source>
        <dbReference type="EMBL" id="KAB1072190.1"/>
    </source>
</evidence>
<dbReference type="Proteomes" id="UP000441523">
    <property type="component" value="Unassembled WGS sequence"/>
</dbReference>
<dbReference type="EMBL" id="VZZJ01000015">
    <property type="protein sequence ID" value="KAB1072190.1"/>
    <property type="molecule type" value="Genomic_DNA"/>
</dbReference>
<evidence type="ECO:0000313" key="3">
    <source>
        <dbReference type="Proteomes" id="UP000441523"/>
    </source>
</evidence>
<keyword evidence="1" id="KW-0472">Membrane</keyword>
<reference evidence="2 3" key="1">
    <citation type="submission" date="2019-09" db="EMBL/GenBank/DDBJ databases">
        <title>YIM 132548 draft genome.</title>
        <authorList>
            <person name="Jiang L."/>
        </authorList>
    </citation>
    <scope>NUCLEOTIDE SEQUENCE [LARGE SCALE GENOMIC DNA]</scope>
    <source>
        <strain evidence="2 3">YIM 132548</strain>
    </source>
</reference>
<keyword evidence="1" id="KW-0812">Transmembrane</keyword>
<organism evidence="2 3">
    <name type="scientific">Methylobacterium planeticum</name>
    <dbReference type="NCBI Taxonomy" id="2615211"/>
    <lineage>
        <taxon>Bacteria</taxon>
        <taxon>Pseudomonadati</taxon>
        <taxon>Pseudomonadota</taxon>
        <taxon>Alphaproteobacteria</taxon>
        <taxon>Hyphomicrobiales</taxon>
        <taxon>Methylobacteriaceae</taxon>
        <taxon>Methylobacterium</taxon>
    </lineage>
</organism>
<keyword evidence="3" id="KW-1185">Reference proteome</keyword>
<accession>A0A6N6MLN6</accession>
<proteinExistence type="predicted"/>